<reference evidence="1" key="1">
    <citation type="submission" date="2021-05" db="EMBL/GenBank/DDBJ databases">
        <authorList>
            <person name="Pan Q."/>
            <person name="Jouanno E."/>
            <person name="Zahm M."/>
            <person name="Klopp C."/>
            <person name="Cabau C."/>
            <person name="Louis A."/>
            <person name="Berthelot C."/>
            <person name="Parey E."/>
            <person name="Roest Crollius H."/>
            <person name="Montfort J."/>
            <person name="Robinson-Rechavi M."/>
            <person name="Bouchez O."/>
            <person name="Lampietro C."/>
            <person name="Lopez Roques C."/>
            <person name="Donnadieu C."/>
            <person name="Postlethwait J."/>
            <person name="Bobe J."/>
            <person name="Dillon D."/>
            <person name="Chandos A."/>
            <person name="von Hippel F."/>
            <person name="Guiguen Y."/>
        </authorList>
    </citation>
    <scope>NUCLEOTIDE SEQUENCE</scope>
    <source>
        <strain evidence="1">YG-Jan2019</strain>
    </source>
</reference>
<evidence type="ECO:0000313" key="1">
    <source>
        <dbReference type="EMBL" id="KAJ8016759.1"/>
    </source>
</evidence>
<dbReference type="EMBL" id="CM055728">
    <property type="protein sequence ID" value="KAJ8016759.1"/>
    <property type="molecule type" value="Genomic_DNA"/>
</dbReference>
<evidence type="ECO:0000313" key="2">
    <source>
        <dbReference type="Proteomes" id="UP001157502"/>
    </source>
</evidence>
<organism evidence="1 2">
    <name type="scientific">Dallia pectoralis</name>
    <name type="common">Alaska blackfish</name>
    <dbReference type="NCBI Taxonomy" id="75939"/>
    <lineage>
        <taxon>Eukaryota</taxon>
        <taxon>Metazoa</taxon>
        <taxon>Chordata</taxon>
        <taxon>Craniata</taxon>
        <taxon>Vertebrata</taxon>
        <taxon>Euteleostomi</taxon>
        <taxon>Actinopterygii</taxon>
        <taxon>Neopterygii</taxon>
        <taxon>Teleostei</taxon>
        <taxon>Protacanthopterygii</taxon>
        <taxon>Esociformes</taxon>
        <taxon>Umbridae</taxon>
        <taxon>Dallia</taxon>
    </lineage>
</organism>
<gene>
    <name evidence="1" type="ORF">DPEC_G00010700</name>
</gene>
<sequence>MTRPFILNTVSPRPSVRKGLLISAPNRPSVSFQWVEGGQRMYALGLDEGSWTCPLARPRTPHPAISRSLPPSRSPSADNTRVPAPVSARQARGPMPGPERAGFNAAPCVTFPFAGALGFEEEERVEWFSCRTGEKKWYLPDTLPKKGEEEEERNLF</sequence>
<protein>
    <submittedName>
        <fullName evidence="1">Uncharacterized protein</fullName>
    </submittedName>
</protein>
<proteinExistence type="predicted"/>
<accession>A0ACC2HL71</accession>
<comment type="caution">
    <text evidence="1">The sequence shown here is derived from an EMBL/GenBank/DDBJ whole genome shotgun (WGS) entry which is preliminary data.</text>
</comment>
<dbReference type="Proteomes" id="UP001157502">
    <property type="component" value="Chromosome 1"/>
</dbReference>
<keyword evidence="2" id="KW-1185">Reference proteome</keyword>
<name>A0ACC2HL71_DALPE</name>